<keyword evidence="3" id="KW-1185">Reference proteome</keyword>
<evidence type="ECO:0000313" key="2">
    <source>
        <dbReference type="EMBL" id="KNC47008.1"/>
    </source>
</evidence>
<name>A0A0L0D6S5_THETB</name>
<dbReference type="Proteomes" id="UP000054408">
    <property type="component" value="Unassembled WGS sequence"/>
</dbReference>
<sequence>MPGIAGVNIHVHRSLTSWPAASSVAARTPQRLGRIVHLHALVWEVGPPAEAAVGHCFTCPRLECHHPGTLVRSRTAAASLVCPGCGARVVEDLSARAVVAHHHALVVRADASPFAARTLLVVITPVAGDPHAFGIAPRKLAPGQWITCIGRIEEADSIRAAPMVVTASLGLVVSAVASAAGGRSVDAPAAAALWATHVLVVTSADDAGVRDVVVGEVCASTAAIVLASTTLKTSISADVSKSGWSRSGALPLCSHRVIALPHADHVRKADACQIGLIMSAARVPLQRAQHGADSLAVPASVWALTTAAASSDSGPGPGSICCDDFVDLAASSSRRVVAPLPSATRRTRLHLASKIVAAHIAPHAHLVFYIPHSSSSKQYMAARFGSQLEPDGRVDFGTRFLWHAQAVARQADLARIVSLSTPASDLLDRYYQSQRARGGLIRVADLDTLARCAKVICALDGGTSFGAGPVNDDASTDVDDDSDDDSRHADSLPLAQPVHAALAVVLMEETLMARHGASAALLLSFSEAFARGIGTSALVTDYAGATLGERALAFAHDLDSFLAREW</sequence>
<reference evidence="2 3" key="1">
    <citation type="submission" date="2010-05" db="EMBL/GenBank/DDBJ databases">
        <title>The Genome Sequence of Thecamonas trahens ATCC 50062.</title>
        <authorList>
            <consortium name="The Broad Institute Genome Sequencing Platform"/>
            <person name="Russ C."/>
            <person name="Cuomo C."/>
            <person name="Shea T."/>
            <person name="Young S.K."/>
            <person name="Zeng Q."/>
            <person name="Koehrsen M."/>
            <person name="Haas B."/>
            <person name="Borodovsky M."/>
            <person name="Guigo R."/>
            <person name="Alvarado L."/>
            <person name="Berlin A."/>
            <person name="Bochicchio J."/>
            <person name="Borenstein D."/>
            <person name="Chapman S."/>
            <person name="Chen Z."/>
            <person name="Freedman E."/>
            <person name="Gellesch M."/>
            <person name="Goldberg J."/>
            <person name="Griggs A."/>
            <person name="Gujja S."/>
            <person name="Heilman E."/>
            <person name="Heiman D."/>
            <person name="Hepburn T."/>
            <person name="Howarth C."/>
            <person name="Jen D."/>
            <person name="Larson L."/>
            <person name="Mehta T."/>
            <person name="Park D."/>
            <person name="Pearson M."/>
            <person name="Roberts A."/>
            <person name="Saif S."/>
            <person name="Shenoy N."/>
            <person name="Sisk P."/>
            <person name="Stolte C."/>
            <person name="Sykes S."/>
            <person name="Thomson T."/>
            <person name="Walk T."/>
            <person name="White J."/>
            <person name="Yandava C."/>
            <person name="Burger G."/>
            <person name="Gray M.W."/>
            <person name="Holland P.W.H."/>
            <person name="King N."/>
            <person name="Lang F.B.F."/>
            <person name="Roger A.J."/>
            <person name="Ruiz-Trillo I."/>
            <person name="Lander E."/>
            <person name="Nusbaum C."/>
        </authorList>
    </citation>
    <scope>NUCLEOTIDE SEQUENCE [LARGE SCALE GENOMIC DNA]</scope>
    <source>
        <strain evidence="2 3">ATCC 50062</strain>
    </source>
</reference>
<feature type="region of interest" description="Disordered" evidence="1">
    <location>
        <begin position="469"/>
        <end position="490"/>
    </location>
</feature>
<proteinExistence type="predicted"/>
<feature type="compositionally biased region" description="Acidic residues" evidence="1">
    <location>
        <begin position="474"/>
        <end position="484"/>
    </location>
</feature>
<dbReference type="GeneID" id="25569683"/>
<gene>
    <name evidence="2" type="ORF">AMSG_11768</name>
</gene>
<protein>
    <submittedName>
        <fullName evidence="2">Uncharacterized protein</fullName>
    </submittedName>
</protein>
<accession>A0A0L0D6S5</accession>
<evidence type="ECO:0000256" key="1">
    <source>
        <dbReference type="SAM" id="MobiDB-lite"/>
    </source>
</evidence>
<dbReference type="EMBL" id="GL349445">
    <property type="protein sequence ID" value="KNC47008.1"/>
    <property type="molecule type" value="Genomic_DNA"/>
</dbReference>
<dbReference type="RefSeq" id="XP_013760001.1">
    <property type="nucleotide sequence ID" value="XM_013904547.1"/>
</dbReference>
<dbReference type="AlphaFoldDB" id="A0A0L0D6S5"/>
<evidence type="ECO:0000313" key="3">
    <source>
        <dbReference type="Proteomes" id="UP000054408"/>
    </source>
</evidence>
<organism evidence="2 3">
    <name type="scientific">Thecamonas trahens ATCC 50062</name>
    <dbReference type="NCBI Taxonomy" id="461836"/>
    <lineage>
        <taxon>Eukaryota</taxon>
        <taxon>Apusozoa</taxon>
        <taxon>Apusomonadida</taxon>
        <taxon>Apusomonadidae</taxon>
        <taxon>Thecamonas</taxon>
    </lineage>
</organism>